<keyword evidence="3" id="KW-0547">Nucleotide-binding</keyword>
<dbReference type="PROSITE" id="PS00211">
    <property type="entry name" value="ABC_TRANSPORTER_1"/>
    <property type="match status" value="1"/>
</dbReference>
<dbReference type="PROSITE" id="PS50893">
    <property type="entry name" value="ABC_TRANSPORTER_2"/>
    <property type="match status" value="1"/>
</dbReference>
<dbReference type="InterPro" id="IPR003439">
    <property type="entry name" value="ABC_transporter-like_ATP-bd"/>
</dbReference>
<dbReference type="EMBL" id="JAJVKT010000007">
    <property type="protein sequence ID" value="MCE7508490.1"/>
    <property type="molecule type" value="Genomic_DNA"/>
</dbReference>
<evidence type="ECO:0000256" key="4">
    <source>
        <dbReference type="ARBA" id="ARBA00022840"/>
    </source>
</evidence>
<feature type="domain" description="ABC transporter" evidence="6">
    <location>
        <begin position="2"/>
        <end position="233"/>
    </location>
</feature>
<evidence type="ECO:0000259" key="6">
    <source>
        <dbReference type="PROSITE" id="PS50893"/>
    </source>
</evidence>
<name>A0A9Q3W0L8_9GAMM</name>
<keyword evidence="8" id="KW-1185">Reference proteome</keyword>
<gene>
    <name evidence="7" type="ORF">LZG35_07550</name>
</gene>
<dbReference type="GeneID" id="94687143"/>
<dbReference type="SUPFAM" id="SSF52540">
    <property type="entry name" value="P-loop containing nucleoside triphosphate hydrolases"/>
    <property type="match status" value="1"/>
</dbReference>
<comment type="caution">
    <text evidence="7">The sequence shown here is derived from an EMBL/GenBank/DDBJ whole genome shotgun (WGS) entry which is preliminary data.</text>
</comment>
<sequence length="233" mass="25304">MLEVRDLNAFYGDAHILHNVALQVEAGQRVALLGRNGAGKSTFLKSVMNAGPGVNGSVRFEGKNLGNLPSYQRARLGIALVPEDRQIIPHLSVLENIAMAGHARSGRPALTPGQIAEHFSMLEPLVKRYGGQLSGGQQQLLAIARAFAGAPKLLFLDEPTEGLAPIIVQGMVDEILDICANNGTALLLCEQNIWFSRACTDYVYIIDTGKLVFHGDWRAFDANPEITQRYLSV</sequence>
<dbReference type="InterPro" id="IPR052156">
    <property type="entry name" value="BCAA_Transport_ATP-bd_LivF"/>
</dbReference>
<dbReference type="Proteomes" id="UP001107961">
    <property type="component" value="Unassembled WGS sequence"/>
</dbReference>
<dbReference type="KEGG" id="axe:P40_12645"/>
<dbReference type="Gene3D" id="3.40.50.300">
    <property type="entry name" value="P-loop containing nucleotide triphosphate hydrolases"/>
    <property type="match status" value="1"/>
</dbReference>
<dbReference type="InterPro" id="IPR017871">
    <property type="entry name" value="ABC_transporter-like_CS"/>
</dbReference>
<evidence type="ECO:0000256" key="1">
    <source>
        <dbReference type="ARBA" id="ARBA00005417"/>
    </source>
</evidence>
<dbReference type="GO" id="GO:0015658">
    <property type="term" value="F:branched-chain amino acid transmembrane transporter activity"/>
    <property type="evidence" value="ECO:0007669"/>
    <property type="project" value="TreeGrafter"/>
</dbReference>
<dbReference type="InterPro" id="IPR003593">
    <property type="entry name" value="AAA+_ATPase"/>
</dbReference>
<protein>
    <submittedName>
        <fullName evidence="7">ATP-binding cassette domain-containing protein</fullName>
    </submittedName>
</protein>
<dbReference type="PANTHER" id="PTHR43820">
    <property type="entry name" value="HIGH-AFFINITY BRANCHED-CHAIN AMINO ACID TRANSPORT ATP-BINDING PROTEIN LIVF"/>
    <property type="match status" value="1"/>
</dbReference>
<accession>A0A9Q3W0L8</accession>
<evidence type="ECO:0000256" key="5">
    <source>
        <dbReference type="ARBA" id="ARBA00022970"/>
    </source>
</evidence>
<dbReference type="GO" id="GO:0016887">
    <property type="term" value="F:ATP hydrolysis activity"/>
    <property type="evidence" value="ECO:0007669"/>
    <property type="project" value="InterPro"/>
</dbReference>
<keyword evidence="2" id="KW-0813">Transport</keyword>
<dbReference type="Pfam" id="PF00005">
    <property type="entry name" value="ABC_tran"/>
    <property type="match status" value="1"/>
</dbReference>
<dbReference type="GO" id="GO:0015807">
    <property type="term" value="P:L-amino acid transport"/>
    <property type="evidence" value="ECO:0007669"/>
    <property type="project" value="TreeGrafter"/>
</dbReference>
<evidence type="ECO:0000313" key="7">
    <source>
        <dbReference type="EMBL" id="MCE7508490.1"/>
    </source>
</evidence>
<evidence type="ECO:0000256" key="3">
    <source>
        <dbReference type="ARBA" id="ARBA00022741"/>
    </source>
</evidence>
<dbReference type="PANTHER" id="PTHR43820:SF2">
    <property type="entry name" value="ABC TRANSPORTER ATP-BINDING PROTEIN"/>
    <property type="match status" value="1"/>
</dbReference>
<dbReference type="InterPro" id="IPR027417">
    <property type="entry name" value="P-loop_NTPase"/>
</dbReference>
<keyword evidence="5" id="KW-0029">Amino-acid transport</keyword>
<dbReference type="SMART" id="SM00382">
    <property type="entry name" value="AAA"/>
    <property type="match status" value="1"/>
</dbReference>
<evidence type="ECO:0000256" key="2">
    <source>
        <dbReference type="ARBA" id="ARBA00022448"/>
    </source>
</evidence>
<evidence type="ECO:0000313" key="8">
    <source>
        <dbReference type="Proteomes" id="UP001107961"/>
    </source>
</evidence>
<dbReference type="AlphaFoldDB" id="A0A9Q3W0L8"/>
<dbReference type="GO" id="GO:0005524">
    <property type="term" value="F:ATP binding"/>
    <property type="evidence" value="ECO:0007669"/>
    <property type="project" value="UniProtKB-KW"/>
</dbReference>
<comment type="similarity">
    <text evidence="1">Belongs to the ABC transporter superfamily.</text>
</comment>
<proteinExistence type="inferred from homology"/>
<keyword evidence="4 7" id="KW-0067">ATP-binding</keyword>
<reference evidence="7" key="1">
    <citation type="submission" date="2022-01" db="EMBL/GenBank/DDBJ databases">
        <authorList>
            <person name="Karlyshev A.V."/>
            <person name="Jaspars M."/>
        </authorList>
    </citation>
    <scope>NUCLEOTIDE SEQUENCE</scope>
    <source>
        <strain evidence="7">AGSA3-2</strain>
    </source>
</reference>
<dbReference type="RefSeq" id="WP_080531119.1">
    <property type="nucleotide sequence ID" value="NZ_CP012331.1"/>
</dbReference>
<organism evidence="7 8">
    <name type="scientific">Alloalcanivorax xenomutans</name>
    <dbReference type="NCBI Taxonomy" id="1094342"/>
    <lineage>
        <taxon>Bacteria</taxon>
        <taxon>Pseudomonadati</taxon>
        <taxon>Pseudomonadota</taxon>
        <taxon>Gammaproteobacteria</taxon>
        <taxon>Oceanospirillales</taxon>
        <taxon>Alcanivoracaceae</taxon>
        <taxon>Alloalcanivorax</taxon>
    </lineage>
</organism>